<reference evidence="1 2" key="1">
    <citation type="submission" date="2017-02" db="EMBL/GenBank/DDBJ databases">
        <authorList>
            <person name="Peterson S.W."/>
        </authorList>
    </citation>
    <scope>NUCLEOTIDE SEQUENCE [LARGE SCALE GENOMIC DNA]</scope>
    <source>
        <strain evidence="1 2">M1</strain>
    </source>
</reference>
<evidence type="ECO:0000313" key="1">
    <source>
        <dbReference type="EMBL" id="SKC77437.1"/>
    </source>
</evidence>
<sequence length="49" mass="5791">MKLTMGEKIRILLKRKNVTIVELSRRLGTSNQNLANKFKRNNFSTRELE</sequence>
<gene>
    <name evidence="1" type="ORF">SAMN02194393_03133</name>
</gene>
<proteinExistence type="predicted"/>
<keyword evidence="2" id="KW-1185">Reference proteome</keyword>
<evidence type="ECO:0000313" key="2">
    <source>
        <dbReference type="Proteomes" id="UP000190285"/>
    </source>
</evidence>
<accession>A0A1T5LN62</accession>
<organism evidence="1 2">
    <name type="scientific">Maledivibacter halophilus</name>
    <dbReference type="NCBI Taxonomy" id="36842"/>
    <lineage>
        <taxon>Bacteria</taxon>
        <taxon>Bacillati</taxon>
        <taxon>Bacillota</taxon>
        <taxon>Clostridia</taxon>
        <taxon>Peptostreptococcales</taxon>
        <taxon>Caminicellaceae</taxon>
        <taxon>Maledivibacter</taxon>
    </lineage>
</organism>
<dbReference type="SUPFAM" id="SSF47413">
    <property type="entry name" value="lambda repressor-like DNA-binding domains"/>
    <property type="match status" value="1"/>
</dbReference>
<dbReference type="InterPro" id="IPR010982">
    <property type="entry name" value="Lambda_DNA-bd_dom_sf"/>
</dbReference>
<dbReference type="EMBL" id="FUZT01000007">
    <property type="protein sequence ID" value="SKC77437.1"/>
    <property type="molecule type" value="Genomic_DNA"/>
</dbReference>
<dbReference type="RefSeq" id="WP_244282112.1">
    <property type="nucleotide sequence ID" value="NZ_FUZT01000007.1"/>
</dbReference>
<dbReference type="Proteomes" id="UP000190285">
    <property type="component" value="Unassembled WGS sequence"/>
</dbReference>
<dbReference type="GO" id="GO:0003677">
    <property type="term" value="F:DNA binding"/>
    <property type="evidence" value="ECO:0007669"/>
    <property type="project" value="InterPro"/>
</dbReference>
<dbReference type="STRING" id="36842.SAMN02194393_03133"/>
<protein>
    <submittedName>
        <fullName evidence="1">Uncharacterized protein</fullName>
    </submittedName>
</protein>
<dbReference type="AlphaFoldDB" id="A0A1T5LN62"/>
<name>A0A1T5LN62_9FIRM</name>